<keyword evidence="3" id="KW-1185">Reference proteome</keyword>
<evidence type="ECO:0000313" key="2">
    <source>
        <dbReference type="EMBL" id="RDY06449.1"/>
    </source>
</evidence>
<dbReference type="Proteomes" id="UP000257109">
    <property type="component" value="Unassembled WGS sequence"/>
</dbReference>
<gene>
    <name evidence="2" type="ORF">CR513_09561</name>
</gene>
<comment type="caution">
    <text evidence="2">The sequence shown here is derived from an EMBL/GenBank/DDBJ whole genome shotgun (WGS) entry which is preliminary data.</text>
</comment>
<feature type="compositionally biased region" description="Basic and acidic residues" evidence="1">
    <location>
        <begin position="88"/>
        <end position="110"/>
    </location>
</feature>
<protein>
    <recommendedName>
        <fullName evidence="4">RING-type domain-containing protein</fullName>
    </recommendedName>
</protein>
<dbReference type="InterPro" id="IPR013083">
    <property type="entry name" value="Znf_RING/FYVE/PHD"/>
</dbReference>
<name>A0A371HUH8_MUCPR</name>
<dbReference type="AlphaFoldDB" id="A0A371HUH8"/>
<accession>A0A371HUH8</accession>
<organism evidence="2 3">
    <name type="scientific">Mucuna pruriens</name>
    <name type="common">Velvet bean</name>
    <name type="synonym">Dolichos pruriens</name>
    <dbReference type="NCBI Taxonomy" id="157652"/>
    <lineage>
        <taxon>Eukaryota</taxon>
        <taxon>Viridiplantae</taxon>
        <taxon>Streptophyta</taxon>
        <taxon>Embryophyta</taxon>
        <taxon>Tracheophyta</taxon>
        <taxon>Spermatophyta</taxon>
        <taxon>Magnoliopsida</taxon>
        <taxon>eudicotyledons</taxon>
        <taxon>Gunneridae</taxon>
        <taxon>Pentapetalae</taxon>
        <taxon>rosids</taxon>
        <taxon>fabids</taxon>
        <taxon>Fabales</taxon>
        <taxon>Fabaceae</taxon>
        <taxon>Papilionoideae</taxon>
        <taxon>50 kb inversion clade</taxon>
        <taxon>NPAAA clade</taxon>
        <taxon>indigoferoid/millettioid clade</taxon>
        <taxon>Phaseoleae</taxon>
        <taxon>Mucuna</taxon>
    </lineage>
</organism>
<dbReference type="EMBL" id="QJKJ01001685">
    <property type="protein sequence ID" value="RDY06449.1"/>
    <property type="molecule type" value="Genomic_DNA"/>
</dbReference>
<dbReference type="SUPFAM" id="SSF57850">
    <property type="entry name" value="RING/U-box"/>
    <property type="match status" value="1"/>
</dbReference>
<feature type="non-terminal residue" evidence="2">
    <location>
        <position position="1"/>
    </location>
</feature>
<evidence type="ECO:0000256" key="1">
    <source>
        <dbReference type="SAM" id="MobiDB-lite"/>
    </source>
</evidence>
<evidence type="ECO:0008006" key="4">
    <source>
        <dbReference type="Google" id="ProtNLM"/>
    </source>
</evidence>
<proteinExistence type="predicted"/>
<feature type="region of interest" description="Disordered" evidence="1">
    <location>
        <begin position="82"/>
        <end position="116"/>
    </location>
</feature>
<reference evidence="2" key="1">
    <citation type="submission" date="2018-05" db="EMBL/GenBank/DDBJ databases">
        <title>Draft genome of Mucuna pruriens seed.</title>
        <authorList>
            <person name="Nnadi N.E."/>
            <person name="Vos R."/>
            <person name="Hasami M.H."/>
            <person name="Devisetty U.K."/>
            <person name="Aguiy J.C."/>
        </authorList>
    </citation>
    <scope>NUCLEOTIDE SEQUENCE [LARGE SCALE GENOMIC DNA]</scope>
    <source>
        <strain evidence="2">JCA_2017</strain>
    </source>
</reference>
<evidence type="ECO:0000313" key="3">
    <source>
        <dbReference type="Proteomes" id="UP000257109"/>
    </source>
</evidence>
<dbReference type="OrthoDB" id="8062037at2759"/>
<dbReference type="Gene3D" id="3.30.40.10">
    <property type="entry name" value="Zinc/RING finger domain, C3HC4 (zinc finger)"/>
    <property type="match status" value="1"/>
</dbReference>
<sequence length="147" mass="16434">MNCIRIIVGRRVNEIVVLCSVSMPNPSVDCIGAWLNNHNTCPFCRNNITLKPGQSFTYLLIALLYMTLPASIRDTFPLSSENVTLKKNNTEKEKDNEIEDDKQGRGDKPLRSAPITAKTATTTNYTVMSVYHSSPPLRHYSDHSSSC</sequence>